<dbReference type="InterPro" id="IPR013221">
    <property type="entry name" value="Mur_ligase_cen"/>
</dbReference>
<evidence type="ECO:0000256" key="8">
    <source>
        <dbReference type="ARBA" id="ARBA00022598"/>
    </source>
</evidence>
<dbReference type="Proteomes" id="UP001243623">
    <property type="component" value="Chromosome"/>
</dbReference>
<evidence type="ECO:0000256" key="1">
    <source>
        <dbReference type="ARBA" id="ARBA00003184"/>
    </source>
</evidence>
<keyword evidence="10 14" id="KW-0067">ATP-binding</keyword>
<evidence type="ECO:0000256" key="6">
    <source>
        <dbReference type="ARBA" id="ARBA00013005"/>
    </source>
</evidence>
<dbReference type="Pfam" id="PF08443">
    <property type="entry name" value="RimK"/>
    <property type="match status" value="1"/>
</dbReference>
<keyword evidence="9 14" id="KW-0547">Nucleotide-binding</keyword>
<dbReference type="PANTHER" id="PTHR23135">
    <property type="entry name" value="MUR LIGASE FAMILY MEMBER"/>
    <property type="match status" value="1"/>
</dbReference>
<evidence type="ECO:0000256" key="7">
    <source>
        <dbReference type="ARBA" id="ARBA00022036"/>
    </source>
</evidence>
<sequence length="892" mass="98715">MKIVEIKALTGPNVFSHHPVLWCKVDLGKFTDVSSCQIDGFNERLLEFLPNLNDHQCALGEKGGFVKRLYEGTYLAHIFEHIVLELQNECGDDVSYGKARVTKQDNIYDVIVAFYYESVARRCAKIGEELLNAVIFKQPYDLKTKLLKVQKVWQAVQLGPSAQTIYQAAKQRNIPVQRFFEEDLLELGQGIHRQKVWSTVTEKTSLVAADLVSNKYLTTQLLSRHNVPVPRNEIVEREEEAVKAFHHFGGKVVVKPLTGSHGRGVTVEVENEKDIREAFRIAAAYDEYVLIEEYIVGRQYRICVVDGKMVAASERIPAYVIGDGKHTVEELVRIINSNPLRGDGHDKPLSKIVIDDVALAVLEKQKLTPHLVPEAKRVVQIRATANLSTGGTAVDVTKGVHEETAKLAEYAAQIVGLDIAGFDIIAKDITKPLVSGNGAFIEVNAAPGIRMHHYPSAGQPQDVGGAIVEYLYPYEQTGRIPITAITGTNGKTTVTRMLSSIYQQAGFAVGMSNTEGIFLNNECMFKGDCSGPDSAKMILANKKVSAAVLETARGGIVRAGLGFDRCDVGIITNISEDHLGQDGIESLEDLAYIKSLILEMVDKNGAAIINADDTFAEYFTSRVCAPIVYTSIQAENKWIKRHLGIGGKCVFIKDDKIYAAHGDKMKELVAISDIPVTMYGKALHNVQNALIAAAAAHAYGINDQYIRKGLRNFAQNNGRLMVIQIRDFSVCVDYGHNMDGYKALIATARKLGKGRIIGVIAAPGDRQDNSIVELGRVAGLGFDEIYIKEDSDLRGRNRGETAELLKKGVIAAGVAAEKIKVILDERQAVELALNHAQKDDFIVVFYELYDVVMRTVMQMKKRFEEEKESKIEGKYEVLAIEKEKHNVKRRTI</sequence>
<dbReference type="PANTHER" id="PTHR23135:SF18">
    <property type="entry name" value="CYANOPHYCIN SYNTHETASE"/>
    <property type="match status" value="1"/>
</dbReference>
<comment type="similarity">
    <text evidence="3">In the C-terminal section; belongs to the MurCDEF family.</text>
</comment>
<dbReference type="InterPro" id="IPR036565">
    <property type="entry name" value="Mur-like_cat_sf"/>
</dbReference>
<proteinExistence type="inferred from homology"/>
<comment type="catalytic activity">
    <reaction evidence="13">
        <text>[L-4-(L-arginin-2-N-yl)aspartate](n) + L-aspartate + ATP = [L-4-(L-arginin-2-N-yl)aspartate](n)-L-aspartate + ADP + phosphate + H(+)</text>
        <dbReference type="Rhea" id="RHEA:13277"/>
        <dbReference type="Rhea" id="RHEA-COMP:13728"/>
        <dbReference type="Rhea" id="RHEA-COMP:13733"/>
        <dbReference type="ChEBI" id="CHEBI:15378"/>
        <dbReference type="ChEBI" id="CHEBI:29991"/>
        <dbReference type="ChEBI" id="CHEBI:30616"/>
        <dbReference type="ChEBI" id="CHEBI:43474"/>
        <dbReference type="ChEBI" id="CHEBI:137986"/>
        <dbReference type="ChEBI" id="CHEBI:137990"/>
        <dbReference type="ChEBI" id="CHEBI:456216"/>
        <dbReference type="EC" id="6.3.2.29"/>
    </reaction>
</comment>
<evidence type="ECO:0000256" key="10">
    <source>
        <dbReference type="ARBA" id="ARBA00022840"/>
    </source>
</evidence>
<evidence type="ECO:0000256" key="5">
    <source>
        <dbReference type="ARBA" id="ARBA00012968"/>
    </source>
</evidence>
<dbReference type="EC" id="6.3.2.30" evidence="5"/>
<evidence type="ECO:0000256" key="12">
    <source>
        <dbReference type="ARBA" id="ARBA00048094"/>
    </source>
</evidence>
<accession>A0A9Y2AJF7</accession>
<dbReference type="Gene3D" id="3.30.470.20">
    <property type="entry name" value="ATP-grasp fold, B domain"/>
    <property type="match status" value="2"/>
</dbReference>
<keyword evidence="8 16" id="KW-0436">Ligase</keyword>
<dbReference type="InterPro" id="IPR036615">
    <property type="entry name" value="Mur_ligase_C_dom_sf"/>
</dbReference>
<comment type="catalytic activity">
    <reaction evidence="12">
        <text>[L-4-(L-arginin-2-N-yl)aspartate](n)-L-aspartate + L-arginine + ATP = [L-4-(L-arginin-2-N-yl)aspartate](n+1) + ADP + phosphate + H(+)</text>
        <dbReference type="Rhea" id="RHEA:23888"/>
        <dbReference type="Rhea" id="RHEA-COMP:13732"/>
        <dbReference type="Rhea" id="RHEA-COMP:13733"/>
        <dbReference type="ChEBI" id="CHEBI:15378"/>
        <dbReference type="ChEBI" id="CHEBI:30616"/>
        <dbReference type="ChEBI" id="CHEBI:32682"/>
        <dbReference type="ChEBI" id="CHEBI:43474"/>
        <dbReference type="ChEBI" id="CHEBI:137986"/>
        <dbReference type="ChEBI" id="CHEBI:137990"/>
        <dbReference type="ChEBI" id="CHEBI:456216"/>
        <dbReference type="EC" id="6.3.2.30"/>
    </reaction>
</comment>
<dbReference type="GO" id="GO:0071160">
    <property type="term" value="F:cyanophycin synthetase activity (L-aspartate-adding)"/>
    <property type="evidence" value="ECO:0007669"/>
    <property type="project" value="UniProtKB-EC"/>
</dbReference>
<evidence type="ECO:0000256" key="14">
    <source>
        <dbReference type="PROSITE-ProRule" id="PRU00409"/>
    </source>
</evidence>
<dbReference type="InterPro" id="IPR044019">
    <property type="entry name" value="Cyanophycin_syn_N"/>
</dbReference>
<gene>
    <name evidence="16" type="primary">cphA</name>
    <name evidence="16" type="ORF">P3F81_01050</name>
</gene>
<dbReference type="InterPro" id="IPR013651">
    <property type="entry name" value="ATP-grasp_RimK-type"/>
</dbReference>
<dbReference type="SUPFAM" id="SSF53623">
    <property type="entry name" value="MurD-like peptide ligases, catalytic domain"/>
    <property type="match status" value="1"/>
</dbReference>
<reference evidence="16" key="1">
    <citation type="submission" date="2023-03" db="EMBL/GenBank/DDBJ databases">
        <title>Selenobaculum gbiensis gen. nov. sp. nov., a new bacterium isolated from the gut microbiota of IBD patient.</title>
        <authorList>
            <person name="Yeo S."/>
            <person name="Park H."/>
            <person name="Huh C.S."/>
        </authorList>
    </citation>
    <scope>NUCLEOTIDE SEQUENCE</scope>
    <source>
        <strain evidence="16">ICN-92133</strain>
    </source>
</reference>
<protein>
    <recommendedName>
        <fullName evidence="7">Cyanophycin synthetase</fullName>
        <ecNumber evidence="6">6.3.2.29</ecNumber>
        <ecNumber evidence="5">6.3.2.30</ecNumber>
    </recommendedName>
    <alternativeName>
        <fullName evidence="11">Cyanophycin synthase</fullName>
    </alternativeName>
</protein>
<evidence type="ECO:0000256" key="9">
    <source>
        <dbReference type="ARBA" id="ARBA00022741"/>
    </source>
</evidence>
<dbReference type="Pfam" id="PF02875">
    <property type="entry name" value="Mur_ligase_C"/>
    <property type="match status" value="1"/>
</dbReference>
<dbReference type="GO" id="GO:0005524">
    <property type="term" value="F:ATP binding"/>
    <property type="evidence" value="ECO:0007669"/>
    <property type="project" value="UniProtKB-UniRule"/>
</dbReference>
<evidence type="ECO:0000259" key="15">
    <source>
        <dbReference type="PROSITE" id="PS50975"/>
    </source>
</evidence>
<evidence type="ECO:0000256" key="4">
    <source>
        <dbReference type="ARBA" id="ARBA00011738"/>
    </source>
</evidence>
<evidence type="ECO:0000256" key="2">
    <source>
        <dbReference type="ARBA" id="ARBA00004752"/>
    </source>
</evidence>
<dbReference type="GO" id="GO:0071161">
    <property type="term" value="F:cyanophycin synthetase activity (L-arginine-adding)"/>
    <property type="evidence" value="ECO:0007669"/>
    <property type="project" value="UniProtKB-EC"/>
</dbReference>
<dbReference type="NCBIfam" id="NF010623">
    <property type="entry name" value="PRK14016.1"/>
    <property type="match status" value="1"/>
</dbReference>
<feature type="domain" description="ATP-grasp" evidence="15">
    <location>
        <begin position="219"/>
        <end position="472"/>
    </location>
</feature>
<comment type="pathway">
    <text evidence="2">Cell wall biogenesis; peptidoglycan biosynthesis.</text>
</comment>
<dbReference type="Pfam" id="PF08245">
    <property type="entry name" value="Mur_ligase_M"/>
    <property type="match status" value="1"/>
</dbReference>
<evidence type="ECO:0000256" key="3">
    <source>
        <dbReference type="ARBA" id="ARBA00009060"/>
    </source>
</evidence>
<dbReference type="KEGG" id="sgbi:P3F81_01050"/>
<dbReference type="InterPro" id="IPR011810">
    <property type="entry name" value="Cya_phycin_syn"/>
</dbReference>
<dbReference type="EMBL" id="CP120678">
    <property type="protein sequence ID" value="WIW70941.1"/>
    <property type="molecule type" value="Genomic_DNA"/>
</dbReference>
<comment type="function">
    <text evidence="1">Catalyzes the ATP-dependent polymerization of arginine and aspartate to multi-L-arginyl-poly-L-aspartic acid (cyanophycin; a water-insoluble reserve polymer).</text>
</comment>
<dbReference type="AlphaFoldDB" id="A0A9Y2AJF7"/>
<evidence type="ECO:0000256" key="13">
    <source>
        <dbReference type="ARBA" id="ARBA00048425"/>
    </source>
</evidence>
<dbReference type="SUPFAM" id="SSF53244">
    <property type="entry name" value="MurD-like peptide ligases, peptide-binding domain"/>
    <property type="match status" value="1"/>
</dbReference>
<keyword evidence="17" id="KW-1185">Reference proteome</keyword>
<organism evidence="16 17">
    <name type="scientific">Selenobaculum gibii</name>
    <dbReference type="NCBI Taxonomy" id="3054208"/>
    <lineage>
        <taxon>Bacteria</taxon>
        <taxon>Bacillati</taxon>
        <taxon>Bacillota</taxon>
        <taxon>Negativicutes</taxon>
        <taxon>Selenomonadales</taxon>
        <taxon>Selenomonadaceae</taxon>
        <taxon>Selenobaculum</taxon>
    </lineage>
</organism>
<dbReference type="RefSeq" id="WP_309320542.1">
    <property type="nucleotide sequence ID" value="NZ_CP120678.1"/>
</dbReference>
<dbReference type="PROSITE" id="PS50975">
    <property type="entry name" value="ATP_GRASP"/>
    <property type="match status" value="1"/>
</dbReference>
<dbReference type="NCBIfam" id="TIGR02068">
    <property type="entry name" value="cya_phycin_syn"/>
    <property type="match status" value="1"/>
</dbReference>
<dbReference type="InterPro" id="IPR004101">
    <property type="entry name" value="Mur_ligase_C"/>
</dbReference>
<evidence type="ECO:0000313" key="16">
    <source>
        <dbReference type="EMBL" id="WIW70941.1"/>
    </source>
</evidence>
<dbReference type="InterPro" id="IPR011761">
    <property type="entry name" value="ATP-grasp"/>
</dbReference>
<evidence type="ECO:0000313" key="17">
    <source>
        <dbReference type="Proteomes" id="UP001243623"/>
    </source>
</evidence>
<comment type="subunit">
    <text evidence="4">Homodimer.</text>
</comment>
<dbReference type="Gene3D" id="3.90.190.20">
    <property type="entry name" value="Mur ligase, C-terminal domain"/>
    <property type="match status" value="1"/>
</dbReference>
<dbReference type="Pfam" id="PF18921">
    <property type="entry name" value="Cyanophycin_syn"/>
    <property type="match status" value="1"/>
</dbReference>
<evidence type="ECO:0000256" key="11">
    <source>
        <dbReference type="ARBA" id="ARBA00031353"/>
    </source>
</evidence>
<dbReference type="Gene3D" id="3.40.1190.10">
    <property type="entry name" value="Mur-like, catalytic domain"/>
    <property type="match status" value="1"/>
</dbReference>
<dbReference type="EC" id="6.3.2.29" evidence="6"/>
<dbReference type="SUPFAM" id="SSF56059">
    <property type="entry name" value="Glutathione synthetase ATP-binding domain-like"/>
    <property type="match status" value="1"/>
</dbReference>
<dbReference type="GO" id="GO:0046872">
    <property type="term" value="F:metal ion binding"/>
    <property type="evidence" value="ECO:0007669"/>
    <property type="project" value="InterPro"/>
</dbReference>
<name>A0A9Y2AJF7_9FIRM</name>